<gene>
    <name evidence="2" type="ORF">ACFORJ_07075</name>
</gene>
<feature type="transmembrane region" description="Helical" evidence="1">
    <location>
        <begin position="168"/>
        <end position="191"/>
    </location>
</feature>
<feature type="transmembrane region" description="Helical" evidence="1">
    <location>
        <begin position="203"/>
        <end position="223"/>
    </location>
</feature>
<organism evidence="2 3">
    <name type="scientific">Corynebacterium hansenii</name>
    <dbReference type="NCBI Taxonomy" id="394964"/>
    <lineage>
        <taxon>Bacteria</taxon>
        <taxon>Bacillati</taxon>
        <taxon>Actinomycetota</taxon>
        <taxon>Actinomycetes</taxon>
        <taxon>Mycobacteriales</taxon>
        <taxon>Corynebacteriaceae</taxon>
        <taxon>Corynebacterium</taxon>
    </lineage>
</organism>
<comment type="caution">
    <text evidence="2">The sequence shown here is derived from an EMBL/GenBank/DDBJ whole genome shotgun (WGS) entry which is preliminary data.</text>
</comment>
<proteinExistence type="predicted"/>
<feature type="transmembrane region" description="Helical" evidence="1">
    <location>
        <begin position="38"/>
        <end position="59"/>
    </location>
</feature>
<keyword evidence="1" id="KW-0472">Membrane</keyword>
<accession>A0ABV7ZP09</accession>
<name>A0ABV7ZP09_9CORY</name>
<evidence type="ECO:0000313" key="3">
    <source>
        <dbReference type="Proteomes" id="UP001595751"/>
    </source>
</evidence>
<feature type="transmembrane region" description="Helical" evidence="1">
    <location>
        <begin position="138"/>
        <end position="161"/>
    </location>
</feature>
<evidence type="ECO:0000313" key="2">
    <source>
        <dbReference type="EMBL" id="MFC3849925.1"/>
    </source>
</evidence>
<feature type="transmembrane region" description="Helical" evidence="1">
    <location>
        <begin position="71"/>
        <end position="99"/>
    </location>
</feature>
<evidence type="ECO:0000256" key="1">
    <source>
        <dbReference type="SAM" id="Phobius"/>
    </source>
</evidence>
<sequence>MKNSITAFASPSRRELIIGFAAIAFFLAVGRFTRGSGFAWNGLALSATAVFFGIAAHRIRAVRALNVPAPTWFAGFASVAAAWSLALSAIATASTWLSWRNNPWYTRYDPFVVNAGSAPFLDTDGEPYLVDDAGTTPWTWAITFLVFLVCFLMAAAIGAALGTVTASWGAVTAIAGASLTVAGLLMATWGFGIGDGVAAPYPGVFIFGIPIAAVAAAIGWAGASRLEP</sequence>
<reference evidence="3" key="1">
    <citation type="journal article" date="2019" name="Int. J. Syst. Evol. Microbiol.">
        <title>The Global Catalogue of Microorganisms (GCM) 10K type strain sequencing project: providing services to taxonomists for standard genome sequencing and annotation.</title>
        <authorList>
            <consortium name="The Broad Institute Genomics Platform"/>
            <consortium name="The Broad Institute Genome Sequencing Center for Infectious Disease"/>
            <person name="Wu L."/>
            <person name="Ma J."/>
        </authorList>
    </citation>
    <scope>NUCLEOTIDE SEQUENCE [LARGE SCALE GENOMIC DNA]</scope>
    <source>
        <strain evidence="3">CCUG 53252</strain>
    </source>
</reference>
<protein>
    <submittedName>
        <fullName evidence="2">Uncharacterized protein</fullName>
    </submittedName>
</protein>
<dbReference type="RefSeq" id="WP_290289146.1">
    <property type="nucleotide sequence ID" value="NZ_CP047211.1"/>
</dbReference>
<keyword evidence="1" id="KW-0812">Transmembrane</keyword>
<dbReference type="EMBL" id="JBHRZN010000002">
    <property type="protein sequence ID" value="MFC3849925.1"/>
    <property type="molecule type" value="Genomic_DNA"/>
</dbReference>
<dbReference type="Proteomes" id="UP001595751">
    <property type="component" value="Unassembled WGS sequence"/>
</dbReference>
<keyword evidence="1" id="KW-1133">Transmembrane helix</keyword>
<feature type="transmembrane region" description="Helical" evidence="1">
    <location>
        <begin position="16"/>
        <end position="32"/>
    </location>
</feature>
<keyword evidence="3" id="KW-1185">Reference proteome</keyword>